<proteinExistence type="predicted"/>
<name>A0A1C4WWK5_9ACTN</name>
<dbReference type="EMBL" id="FMCT01000004">
    <property type="protein sequence ID" value="SCF00580.1"/>
    <property type="molecule type" value="Genomic_DNA"/>
</dbReference>
<keyword evidence="1" id="KW-0472">Membrane</keyword>
<evidence type="ECO:0000313" key="3">
    <source>
        <dbReference type="Proteomes" id="UP000183585"/>
    </source>
</evidence>
<organism evidence="2 3">
    <name type="scientific">Micromonospora carbonacea</name>
    <dbReference type="NCBI Taxonomy" id="47853"/>
    <lineage>
        <taxon>Bacteria</taxon>
        <taxon>Bacillati</taxon>
        <taxon>Actinomycetota</taxon>
        <taxon>Actinomycetes</taxon>
        <taxon>Micromonosporales</taxon>
        <taxon>Micromonosporaceae</taxon>
        <taxon>Micromonospora</taxon>
    </lineage>
</organism>
<keyword evidence="3" id="KW-1185">Reference proteome</keyword>
<gene>
    <name evidence="2" type="ORF">GA0070563_10481</name>
</gene>
<dbReference type="AlphaFoldDB" id="A0A1C4WWK5"/>
<evidence type="ECO:0000313" key="2">
    <source>
        <dbReference type="EMBL" id="SCF00580.1"/>
    </source>
</evidence>
<keyword evidence="1" id="KW-1133">Transmembrane helix</keyword>
<sequence length="99" mass="10469">MTAVRTAADVVIALGCLLYLATFLLLGALFWGASRRRPAAGAARMAVDEARQRATAAAILQPDSPLLDADQTGQLAAHEIPDVAAEAAQYLRQHTPKES</sequence>
<dbReference type="RefSeq" id="WP_074474145.1">
    <property type="nucleotide sequence ID" value="NZ_FMCT01000004.1"/>
</dbReference>
<evidence type="ECO:0000256" key="1">
    <source>
        <dbReference type="SAM" id="Phobius"/>
    </source>
</evidence>
<reference evidence="3" key="1">
    <citation type="submission" date="2016-06" db="EMBL/GenBank/DDBJ databases">
        <authorList>
            <person name="Varghese N."/>
            <person name="Submissions Spin"/>
        </authorList>
    </citation>
    <scope>NUCLEOTIDE SEQUENCE [LARGE SCALE GENOMIC DNA]</scope>
    <source>
        <strain evidence="3">DSM 43168</strain>
    </source>
</reference>
<keyword evidence="1" id="KW-0812">Transmembrane</keyword>
<feature type="transmembrane region" description="Helical" evidence="1">
    <location>
        <begin position="12"/>
        <end position="31"/>
    </location>
</feature>
<protein>
    <submittedName>
        <fullName evidence="2">Uncharacterized protein</fullName>
    </submittedName>
</protein>
<accession>A0A1C4WWK5</accession>
<dbReference type="Proteomes" id="UP000183585">
    <property type="component" value="Unassembled WGS sequence"/>
</dbReference>